<evidence type="ECO:0000313" key="1">
    <source>
        <dbReference type="EMBL" id="CAA6818493.1"/>
    </source>
</evidence>
<name>A0A6S6TR86_9GAMM</name>
<gene>
    <name evidence="1" type="ORF">HELGO_WM49495</name>
</gene>
<reference evidence="1" key="1">
    <citation type="submission" date="2020-01" db="EMBL/GenBank/DDBJ databases">
        <authorList>
            <person name="Meier V. D."/>
            <person name="Meier V D."/>
        </authorList>
    </citation>
    <scope>NUCLEOTIDE SEQUENCE</scope>
    <source>
        <strain evidence="1">HLG_WM_MAG_08</strain>
    </source>
</reference>
<dbReference type="AlphaFoldDB" id="A0A6S6TR86"/>
<dbReference type="Gene3D" id="1.10.40.70">
    <property type="match status" value="1"/>
</dbReference>
<accession>A0A6S6TR86</accession>
<organism evidence="1">
    <name type="scientific">uncultured Thiotrichaceae bacterium</name>
    <dbReference type="NCBI Taxonomy" id="298394"/>
    <lineage>
        <taxon>Bacteria</taxon>
        <taxon>Pseudomonadati</taxon>
        <taxon>Pseudomonadota</taxon>
        <taxon>Gammaproteobacteria</taxon>
        <taxon>Thiotrichales</taxon>
        <taxon>Thiotrichaceae</taxon>
        <taxon>environmental samples</taxon>
    </lineage>
</organism>
<protein>
    <submittedName>
        <fullName evidence="1">General secretion pathway protein E</fullName>
    </submittedName>
</protein>
<dbReference type="InterPro" id="IPR037257">
    <property type="entry name" value="T2SS_E_N_sf"/>
</dbReference>
<feature type="non-terminal residue" evidence="1">
    <location>
        <position position="101"/>
    </location>
</feature>
<dbReference type="EMBL" id="CACVAV010000289">
    <property type="protein sequence ID" value="CAA6818493.1"/>
    <property type="molecule type" value="Genomic_DNA"/>
</dbReference>
<proteinExistence type="predicted"/>
<sequence length="101" mass="11244">MTAAIAEPPILRFGERLVQLGKIKPSDLERALRAQAEINQPIGSVLVRLGVLTEQEVAVVLSRHIRVPLAMTRDYPETAVEDLGISINYMRSSEILPLRIE</sequence>
<dbReference type="SUPFAM" id="SSF160246">
    <property type="entry name" value="EspE N-terminal domain-like"/>
    <property type="match status" value="1"/>
</dbReference>